<dbReference type="EMBL" id="LR796310">
    <property type="protein sequence ID" value="CAB4136312.1"/>
    <property type="molecule type" value="Genomic_DNA"/>
</dbReference>
<evidence type="ECO:0000313" key="1">
    <source>
        <dbReference type="EMBL" id="CAB4136312.1"/>
    </source>
</evidence>
<name>A0A6J5SHC8_9CAUD</name>
<protein>
    <submittedName>
        <fullName evidence="5">Uncharacterized protein</fullName>
    </submittedName>
</protein>
<dbReference type="EMBL" id="LR797297">
    <property type="protein sequence ID" value="CAB4200029.1"/>
    <property type="molecule type" value="Genomic_DNA"/>
</dbReference>
<reference evidence="5" key="1">
    <citation type="submission" date="2020-05" db="EMBL/GenBank/DDBJ databases">
        <authorList>
            <person name="Chiriac C."/>
            <person name="Salcher M."/>
            <person name="Ghai R."/>
            <person name="Kavagutti S V."/>
        </authorList>
    </citation>
    <scope>NUCLEOTIDE SEQUENCE</scope>
</reference>
<accession>A0A6J5SHC8</accession>
<dbReference type="EMBL" id="LR798381">
    <property type="protein sequence ID" value="CAB5227899.1"/>
    <property type="molecule type" value="Genomic_DNA"/>
</dbReference>
<evidence type="ECO:0000313" key="5">
    <source>
        <dbReference type="EMBL" id="CAB4213534.1"/>
    </source>
</evidence>
<dbReference type="EMBL" id="LR797400">
    <property type="protein sequence ID" value="CAB4213534.1"/>
    <property type="molecule type" value="Genomic_DNA"/>
</dbReference>
<sequence>MTLTRKSAHTCFALQAKELRAKGDKTLIRKYIALWPQLQAWAKGLKH</sequence>
<dbReference type="EMBL" id="LR796863">
    <property type="protein sequence ID" value="CAB4171213.1"/>
    <property type="molecule type" value="Genomic_DNA"/>
</dbReference>
<dbReference type="EMBL" id="LR797034">
    <property type="protein sequence ID" value="CAB4182658.1"/>
    <property type="molecule type" value="Genomic_DNA"/>
</dbReference>
<evidence type="ECO:0000313" key="2">
    <source>
        <dbReference type="EMBL" id="CAB4171213.1"/>
    </source>
</evidence>
<evidence type="ECO:0000313" key="6">
    <source>
        <dbReference type="EMBL" id="CAB5227899.1"/>
    </source>
</evidence>
<proteinExistence type="predicted"/>
<gene>
    <name evidence="3" type="ORF">UFOVP1094_17</name>
    <name evidence="4" type="ORF">UFOVP1342_17</name>
    <name evidence="5" type="ORF">UFOVP1450_41</name>
    <name evidence="6" type="ORF">UFOVP1539_5</name>
    <name evidence="1" type="ORF">UFOVP297_48</name>
    <name evidence="2" type="ORF">UFOVP917_15</name>
</gene>
<evidence type="ECO:0000313" key="3">
    <source>
        <dbReference type="EMBL" id="CAB4182658.1"/>
    </source>
</evidence>
<evidence type="ECO:0000313" key="4">
    <source>
        <dbReference type="EMBL" id="CAB4200029.1"/>
    </source>
</evidence>
<organism evidence="5">
    <name type="scientific">uncultured Caudovirales phage</name>
    <dbReference type="NCBI Taxonomy" id="2100421"/>
    <lineage>
        <taxon>Viruses</taxon>
        <taxon>Duplodnaviria</taxon>
        <taxon>Heunggongvirae</taxon>
        <taxon>Uroviricota</taxon>
        <taxon>Caudoviricetes</taxon>
        <taxon>Peduoviridae</taxon>
        <taxon>Maltschvirus</taxon>
        <taxon>Maltschvirus maltsch</taxon>
    </lineage>
</organism>